<evidence type="ECO:0000313" key="4">
    <source>
        <dbReference type="Proteomes" id="UP000306954"/>
    </source>
</evidence>
<accession>A0A4T0GDE9</accession>
<feature type="region of interest" description="Disordered" evidence="1">
    <location>
        <begin position="166"/>
        <end position="276"/>
    </location>
</feature>
<dbReference type="PANTHER" id="PTHR13309:SF0">
    <property type="entry name" value="FMR1-INTERACTING PROTEIN NUFIP1"/>
    <property type="match status" value="1"/>
</dbReference>
<feature type="compositionally biased region" description="Polar residues" evidence="1">
    <location>
        <begin position="195"/>
        <end position="210"/>
    </location>
</feature>
<protein>
    <recommendedName>
        <fullName evidence="2">FMR1-interacting protein 1 conserved domain-containing protein</fullName>
    </recommendedName>
</protein>
<reference evidence="3 4" key="1">
    <citation type="submission" date="2019-03" db="EMBL/GenBank/DDBJ databases">
        <title>Sequencing 23 genomes of Wallemia ichthyophaga.</title>
        <authorList>
            <person name="Gostincar C."/>
        </authorList>
    </citation>
    <scope>NUCLEOTIDE SEQUENCE [LARGE SCALE GENOMIC DNA]</scope>
    <source>
        <strain evidence="3 4">EXF-8621</strain>
    </source>
</reference>
<comment type="caution">
    <text evidence="3">The sequence shown here is derived from an EMBL/GenBank/DDBJ whole genome shotgun (WGS) entry which is preliminary data.</text>
</comment>
<feature type="compositionally biased region" description="Basic and acidic residues" evidence="1">
    <location>
        <begin position="169"/>
        <end position="186"/>
    </location>
</feature>
<feature type="region of interest" description="Disordered" evidence="1">
    <location>
        <begin position="57"/>
        <end position="99"/>
    </location>
</feature>
<sequence length="330" mass="37321">MDTNSEEYYNAYYQWWFLQQQAQAQAQANAQHAQHTASVGGYNAGYYSYMNNQQFYPSASGANAGPSRQSRQSKPKKQRQQPQAQQPQQHHCTQCTHSGTKKQVELHMMDRHLIYPPGFLENEERKRASKPAKPIVPVEGTNIMLDTPEAINDWIAERKSRFPSAANLAEKERVREDKKARGELPLHPKFGGSLKGSSNHKASQAFQPSQIPKKRVIEEADDNDGATNDADDADDAPESVSSKIPPSHPPKPSHLLSQPRLHKNHTDSKPKHKNQFEQPNLMAKLFNDEIRQSVSYLSQTIRFLVANDFLDNVELQVGQAEAPKMVEEME</sequence>
<dbReference type="OMA" id="YNPFAQR"/>
<dbReference type="AlphaFoldDB" id="A0A4T0GDE9"/>
<feature type="compositionally biased region" description="Acidic residues" evidence="1">
    <location>
        <begin position="219"/>
        <end position="237"/>
    </location>
</feature>
<gene>
    <name evidence="3" type="ORF">E3P90_01200</name>
</gene>
<dbReference type="PANTHER" id="PTHR13309">
    <property type="entry name" value="NUCLEAR FRAGILE X MENTAL RETARDATION PROTEIN INTERACTING PROTEIN 1"/>
    <property type="match status" value="1"/>
</dbReference>
<dbReference type="Proteomes" id="UP000306954">
    <property type="component" value="Unassembled WGS sequence"/>
</dbReference>
<dbReference type="EMBL" id="SPOF01000010">
    <property type="protein sequence ID" value="TIB14602.1"/>
    <property type="molecule type" value="Genomic_DNA"/>
</dbReference>
<evidence type="ECO:0000256" key="1">
    <source>
        <dbReference type="SAM" id="MobiDB-lite"/>
    </source>
</evidence>
<dbReference type="InterPro" id="IPR039136">
    <property type="entry name" value="NUFIP1-like"/>
</dbReference>
<feature type="domain" description="FMR1-interacting protein 1 conserved" evidence="2">
    <location>
        <begin position="136"/>
        <end position="183"/>
    </location>
</feature>
<dbReference type="InterPro" id="IPR019496">
    <property type="entry name" value="NUFIP1_cons_dom"/>
</dbReference>
<dbReference type="Pfam" id="PF10453">
    <property type="entry name" value="NUFIP1"/>
    <property type="match status" value="1"/>
</dbReference>
<evidence type="ECO:0000313" key="3">
    <source>
        <dbReference type="EMBL" id="TIB14602.1"/>
    </source>
</evidence>
<organism evidence="3 4">
    <name type="scientific">Wallemia ichthyophaga</name>
    <dbReference type="NCBI Taxonomy" id="245174"/>
    <lineage>
        <taxon>Eukaryota</taxon>
        <taxon>Fungi</taxon>
        <taxon>Dikarya</taxon>
        <taxon>Basidiomycota</taxon>
        <taxon>Wallemiomycotina</taxon>
        <taxon>Wallemiomycetes</taxon>
        <taxon>Wallemiales</taxon>
        <taxon>Wallemiaceae</taxon>
        <taxon>Wallemia</taxon>
    </lineage>
</organism>
<proteinExistence type="predicted"/>
<dbReference type="GO" id="GO:0000492">
    <property type="term" value="P:box C/D snoRNP assembly"/>
    <property type="evidence" value="ECO:0007669"/>
    <property type="project" value="TreeGrafter"/>
</dbReference>
<name>A0A4T0GDE9_WALIC</name>
<dbReference type="GO" id="GO:0005634">
    <property type="term" value="C:nucleus"/>
    <property type="evidence" value="ECO:0007669"/>
    <property type="project" value="TreeGrafter"/>
</dbReference>
<evidence type="ECO:0000259" key="2">
    <source>
        <dbReference type="Pfam" id="PF10453"/>
    </source>
</evidence>
<dbReference type="GO" id="GO:0003723">
    <property type="term" value="F:RNA binding"/>
    <property type="evidence" value="ECO:0007669"/>
    <property type="project" value="InterPro"/>
</dbReference>
<feature type="compositionally biased region" description="Low complexity" evidence="1">
    <location>
        <begin position="80"/>
        <end position="89"/>
    </location>
</feature>